<keyword evidence="2" id="KW-1185">Reference proteome</keyword>
<dbReference type="RefSeq" id="XP_020651265.1">
    <property type="nucleotide sequence ID" value="XM_020795606.2"/>
</dbReference>
<dbReference type="OrthoDB" id="9945709at2759"/>
<evidence type="ECO:0000313" key="3">
    <source>
        <dbReference type="RefSeq" id="XP_020651265.1"/>
    </source>
</evidence>
<dbReference type="InParanoid" id="A0A6J0TW83"/>
<sequence length="135" mass="15302">MNRLAFPDENTVRNNENYIYIRGRQATEKMDVIGLLAGLIAIGVLLVITGLLICYLCQKRCKPRHLPGNPSCRRHSSSIFQRHEEFPLNHLSPHTEQIGLPTYEQAVALRGNYDVPPPPYPGFKMFKKSFSLPAP</sequence>
<keyword evidence="1 3" id="KW-0812">Transmembrane</keyword>
<name>A0A6J0TW83_9SAUR</name>
<organism evidence="2 3">
    <name type="scientific">Pogona vitticeps</name>
    <name type="common">central bearded dragon</name>
    <dbReference type="NCBI Taxonomy" id="103695"/>
    <lineage>
        <taxon>Eukaryota</taxon>
        <taxon>Metazoa</taxon>
        <taxon>Chordata</taxon>
        <taxon>Craniata</taxon>
        <taxon>Vertebrata</taxon>
        <taxon>Euteleostomi</taxon>
        <taxon>Lepidosauria</taxon>
        <taxon>Squamata</taxon>
        <taxon>Bifurcata</taxon>
        <taxon>Unidentata</taxon>
        <taxon>Episquamata</taxon>
        <taxon>Toxicofera</taxon>
        <taxon>Iguania</taxon>
        <taxon>Acrodonta</taxon>
        <taxon>Agamidae</taxon>
        <taxon>Amphibolurinae</taxon>
        <taxon>Pogona</taxon>
    </lineage>
</organism>
<keyword evidence="1" id="KW-0472">Membrane</keyword>
<reference evidence="2" key="1">
    <citation type="submission" date="2025-05" db="UniProtKB">
        <authorList>
            <consortium name="RefSeq"/>
        </authorList>
    </citation>
    <scope>NUCLEOTIDE SEQUENCE [LARGE SCALE GENOMIC DNA]</scope>
</reference>
<evidence type="ECO:0000313" key="2">
    <source>
        <dbReference type="Proteomes" id="UP001652642"/>
    </source>
</evidence>
<accession>A0A6J0TW83</accession>
<dbReference type="AlphaFoldDB" id="A0A6J0TW83"/>
<keyword evidence="1" id="KW-1133">Transmembrane helix</keyword>
<dbReference type="GeneID" id="110080038"/>
<gene>
    <name evidence="3" type="primary">PRRG4</name>
</gene>
<proteinExistence type="predicted"/>
<dbReference type="KEGG" id="pvt:110080038"/>
<reference evidence="3" key="2">
    <citation type="submission" date="2025-08" db="UniProtKB">
        <authorList>
            <consortium name="RefSeq"/>
        </authorList>
    </citation>
    <scope>IDENTIFICATION</scope>
</reference>
<dbReference type="Proteomes" id="UP001652642">
    <property type="component" value="Chromosome 1"/>
</dbReference>
<protein>
    <submittedName>
        <fullName evidence="3">Transmembrane gamma-carboxyglutamic acid protein 4</fullName>
    </submittedName>
</protein>
<dbReference type="CTD" id="79056"/>
<feature type="transmembrane region" description="Helical" evidence="1">
    <location>
        <begin position="32"/>
        <end position="57"/>
    </location>
</feature>
<evidence type="ECO:0000256" key="1">
    <source>
        <dbReference type="SAM" id="Phobius"/>
    </source>
</evidence>